<dbReference type="GO" id="GO:0005886">
    <property type="term" value="C:plasma membrane"/>
    <property type="evidence" value="ECO:0007669"/>
    <property type="project" value="TreeGrafter"/>
</dbReference>
<dbReference type="Gene3D" id="3.40.50.300">
    <property type="entry name" value="P-loop containing nucleotide triphosphate hydrolases"/>
    <property type="match status" value="1"/>
</dbReference>
<dbReference type="AlphaFoldDB" id="A0A5R9JHI1"/>
<name>A0A5R9JHI1_9PROT</name>
<evidence type="ECO:0000313" key="1">
    <source>
        <dbReference type="EMBL" id="TLU73768.1"/>
    </source>
</evidence>
<keyword evidence="2" id="KW-1185">Reference proteome</keyword>
<dbReference type="PANTHER" id="PTHR30050:SF5">
    <property type="entry name" value="DNAA REGULATORY INACTIVATOR HDA"/>
    <property type="match status" value="1"/>
</dbReference>
<accession>A0A5R9JHI1</accession>
<dbReference type="RefSeq" id="WP_138324021.1">
    <property type="nucleotide sequence ID" value="NZ_VCDI01000001.1"/>
</dbReference>
<organism evidence="1 2">
    <name type="scientific">Lichenicoccus roseus</name>
    <dbReference type="NCBI Taxonomy" id="2683649"/>
    <lineage>
        <taxon>Bacteria</taxon>
        <taxon>Pseudomonadati</taxon>
        <taxon>Pseudomonadota</taxon>
        <taxon>Alphaproteobacteria</taxon>
        <taxon>Acetobacterales</taxon>
        <taxon>Acetobacteraceae</taxon>
        <taxon>Lichenicoccus</taxon>
    </lineage>
</organism>
<dbReference type="InterPro" id="IPR027417">
    <property type="entry name" value="P-loop_NTPase"/>
</dbReference>
<dbReference type="OrthoDB" id="7390113at2"/>
<proteinExistence type="predicted"/>
<dbReference type="Gene3D" id="1.10.8.60">
    <property type="match status" value="1"/>
</dbReference>
<dbReference type="GO" id="GO:0003688">
    <property type="term" value="F:DNA replication origin binding"/>
    <property type="evidence" value="ECO:0007669"/>
    <property type="project" value="TreeGrafter"/>
</dbReference>
<dbReference type="PANTHER" id="PTHR30050">
    <property type="entry name" value="CHROMOSOMAL REPLICATION INITIATOR PROTEIN DNAA"/>
    <property type="match status" value="1"/>
</dbReference>
<comment type="caution">
    <text evidence="1">The sequence shown here is derived from an EMBL/GenBank/DDBJ whole genome shotgun (WGS) entry which is preliminary data.</text>
</comment>
<protein>
    <submittedName>
        <fullName evidence="1">Chromosomal replication initiator DnaA</fullName>
    </submittedName>
</protein>
<dbReference type="EMBL" id="VCDI01000001">
    <property type="protein sequence ID" value="TLU73768.1"/>
    <property type="molecule type" value="Genomic_DNA"/>
</dbReference>
<reference evidence="1 2" key="1">
    <citation type="submission" date="2019-05" db="EMBL/GenBank/DDBJ databases">
        <authorList>
            <person name="Pankratov T."/>
            <person name="Grouzdev D."/>
        </authorList>
    </citation>
    <scope>NUCLEOTIDE SEQUENCE [LARGE SCALE GENOMIC DNA]</scope>
    <source>
        <strain evidence="1 2">KEBCLARHB70R</strain>
    </source>
</reference>
<sequence>MTAAADHPGDTAETASLRQLALPFAHRPRFARADFIAAPSNAAALAWLERRREADWPDHRLALWGAAGSGKTHLLQVWAHDHDALLLPGTALRGLTRLPDAGGIALDDADLATDERALLHLLNAAREERLPILLAGREAPSRWDMRLPDLASRLRATVAVGLRHPEEGLLRILLQRLLAERQLAVAQPVVDWLLLRLPRRADAMREAARRLDQAALASGGAVTRTLAALVLEELLAGPREVMEDTPEAASLL</sequence>
<dbReference type="SUPFAM" id="SSF52540">
    <property type="entry name" value="P-loop containing nucleoside triphosphate hydrolases"/>
    <property type="match status" value="1"/>
</dbReference>
<dbReference type="Proteomes" id="UP000305654">
    <property type="component" value="Unassembled WGS sequence"/>
</dbReference>
<dbReference type="GO" id="GO:0006270">
    <property type="term" value="P:DNA replication initiation"/>
    <property type="evidence" value="ECO:0007669"/>
    <property type="project" value="TreeGrafter"/>
</dbReference>
<evidence type="ECO:0000313" key="2">
    <source>
        <dbReference type="Proteomes" id="UP000305654"/>
    </source>
</evidence>
<gene>
    <name evidence="1" type="ORF">FE263_00585</name>
</gene>